<dbReference type="GeneID" id="54563671"/>
<feature type="domain" description="Carrier" evidence="9">
    <location>
        <begin position="1673"/>
        <end position="1750"/>
    </location>
</feature>
<dbReference type="InterPro" id="IPR029058">
    <property type="entry name" value="AB_hydrolase_fold"/>
</dbReference>
<evidence type="ECO:0000256" key="8">
    <source>
        <dbReference type="SAM" id="MobiDB-lite"/>
    </source>
</evidence>
<keyword evidence="13" id="KW-1185">Reference proteome</keyword>
<proteinExistence type="predicted"/>
<dbReference type="Pfam" id="PF02801">
    <property type="entry name" value="Ketoacyl-synt_C"/>
    <property type="match status" value="1"/>
</dbReference>
<feature type="compositionally biased region" description="Low complexity" evidence="8">
    <location>
        <begin position="360"/>
        <end position="379"/>
    </location>
</feature>
<dbReference type="Pfam" id="PF00698">
    <property type="entry name" value="Acyl_transf_1"/>
    <property type="match status" value="1"/>
</dbReference>
<evidence type="ECO:0000256" key="2">
    <source>
        <dbReference type="ARBA" id="ARBA00022553"/>
    </source>
</evidence>
<dbReference type="FunFam" id="1.10.1200.10:FF:000011">
    <property type="entry name" value="Sterigmatocystin biosynthesis polyketide synthase"/>
    <property type="match status" value="1"/>
</dbReference>
<dbReference type="OrthoDB" id="329835at2759"/>
<dbReference type="Gene3D" id="3.10.129.110">
    <property type="entry name" value="Polyketide synthase dehydratase"/>
    <property type="match status" value="1"/>
</dbReference>
<dbReference type="Gene3D" id="1.10.1200.10">
    <property type="entry name" value="ACP-like"/>
    <property type="match status" value="2"/>
</dbReference>
<feature type="region of interest" description="C-terminal hotdog fold" evidence="6">
    <location>
        <begin position="1472"/>
        <end position="1621"/>
    </location>
</feature>
<dbReference type="PANTHER" id="PTHR43775:SF40">
    <property type="entry name" value="NORSOLORINIC ACID SYNTHASE STCA"/>
    <property type="match status" value="1"/>
</dbReference>
<gene>
    <name evidence="12" type="ORF">M409DRAFT_35442</name>
</gene>
<dbReference type="InterPro" id="IPR001031">
    <property type="entry name" value="Thioesterase"/>
</dbReference>
<evidence type="ECO:0000313" key="13">
    <source>
        <dbReference type="Proteomes" id="UP000799537"/>
    </source>
</evidence>
<dbReference type="SUPFAM" id="SSF47336">
    <property type="entry name" value="ACP-like"/>
    <property type="match status" value="2"/>
</dbReference>
<dbReference type="Pfam" id="PF00109">
    <property type="entry name" value="ketoacyl-synt"/>
    <property type="match status" value="1"/>
</dbReference>
<dbReference type="Pfam" id="PF00550">
    <property type="entry name" value="PP-binding"/>
    <property type="match status" value="2"/>
</dbReference>
<feature type="region of interest" description="Disordered" evidence="8">
    <location>
        <begin position="359"/>
        <end position="381"/>
    </location>
</feature>
<dbReference type="CDD" id="cd00833">
    <property type="entry name" value="PKS"/>
    <property type="match status" value="1"/>
</dbReference>
<keyword evidence="3" id="KW-0808">Transferase</keyword>
<dbReference type="GO" id="GO:0031177">
    <property type="term" value="F:phosphopantetheine binding"/>
    <property type="evidence" value="ECO:0007669"/>
    <property type="project" value="InterPro"/>
</dbReference>
<dbReference type="PROSITE" id="PS52019">
    <property type="entry name" value="PKS_MFAS_DH"/>
    <property type="match status" value="1"/>
</dbReference>
<dbReference type="InterPro" id="IPR020841">
    <property type="entry name" value="PKS_Beta-ketoAc_synthase_dom"/>
</dbReference>
<dbReference type="InterPro" id="IPR032088">
    <property type="entry name" value="SAT"/>
</dbReference>
<keyword evidence="2" id="KW-0597">Phosphoprotein</keyword>
<organism evidence="12 13">
    <name type="scientific">Zasmidium cellare ATCC 36951</name>
    <dbReference type="NCBI Taxonomy" id="1080233"/>
    <lineage>
        <taxon>Eukaryota</taxon>
        <taxon>Fungi</taxon>
        <taxon>Dikarya</taxon>
        <taxon>Ascomycota</taxon>
        <taxon>Pezizomycotina</taxon>
        <taxon>Dothideomycetes</taxon>
        <taxon>Dothideomycetidae</taxon>
        <taxon>Mycosphaerellales</taxon>
        <taxon>Mycosphaerellaceae</taxon>
        <taxon>Zasmidium</taxon>
    </lineage>
</organism>
<feature type="region of interest" description="Disordered" evidence="8">
    <location>
        <begin position="1877"/>
        <end position="1912"/>
    </location>
</feature>
<dbReference type="InterPro" id="IPR014030">
    <property type="entry name" value="Ketoacyl_synth_N"/>
</dbReference>
<dbReference type="PROSITE" id="PS52004">
    <property type="entry name" value="KS3_2"/>
    <property type="match status" value="1"/>
</dbReference>
<dbReference type="Proteomes" id="UP000799537">
    <property type="component" value="Unassembled WGS sequence"/>
</dbReference>
<evidence type="ECO:0000259" key="11">
    <source>
        <dbReference type="PROSITE" id="PS52019"/>
    </source>
</evidence>
<dbReference type="PROSITE" id="PS50075">
    <property type="entry name" value="CARRIER"/>
    <property type="match status" value="2"/>
</dbReference>
<feature type="region of interest" description="Disordered" evidence="8">
    <location>
        <begin position="1767"/>
        <end position="1787"/>
    </location>
</feature>
<dbReference type="InterPro" id="IPR016036">
    <property type="entry name" value="Malonyl_transacylase_ACP-bd"/>
</dbReference>
<protein>
    <recommendedName>
        <fullName evidence="14">Carrier domain-containing protein</fullName>
    </recommendedName>
</protein>
<dbReference type="GO" id="GO:0004315">
    <property type="term" value="F:3-oxoacyl-[acyl-carrier-protein] synthase activity"/>
    <property type="evidence" value="ECO:0007669"/>
    <property type="project" value="InterPro"/>
</dbReference>
<evidence type="ECO:0000313" key="12">
    <source>
        <dbReference type="EMBL" id="KAF2172652.1"/>
    </source>
</evidence>
<dbReference type="Pfam" id="PF16073">
    <property type="entry name" value="SAT"/>
    <property type="match status" value="1"/>
</dbReference>
<evidence type="ECO:0000256" key="6">
    <source>
        <dbReference type="PROSITE-ProRule" id="PRU01363"/>
    </source>
</evidence>
<feature type="region of interest" description="N-terminal hotdog fold" evidence="6">
    <location>
        <begin position="1309"/>
        <end position="1444"/>
    </location>
</feature>
<sequence>MGSKSPTVQVYAFGDQTYNATDILSKLLRTHDDPIVVDFLERSASTLKHQIKQLPAEQQAACPRFARLADLLPYYRAGTLNPALVQALTCTTQLAAFLQENSSGGRSYPTAENACLTGVCTGALAAVAVSCAPSVAALLPLALHTVAVALRLGALAWDVAERLNNRDTDSAAFASWTSAVAGASAEDIAEQLRQYASTKGMPATAAPYLSARVGPTQVSISGPPSSLAAFLSTLSRPAFLSTPLPITAPYHAAHLYSAADIDLVLGSIAPSDAWPTTRIPIVSAGGRNDGESSELSLSAAFPAALAEAVRDCLTRPIAIHQWPAAIAEQIKSRGNDYSAIPHPVALAFADRLGPLINAHLPSSSSSPSPQTSALSLPPLADGHGRAAKSPIAIIAAAGRFPQADSMQAFWDVLSHGVDTHELVPPSRWNASAHVGDEKVKNVSGTGFGCWLHNAGQFDAGYFNMSPREAPQVDPAQRLALLTAAEALEQAGIVPDRTPSSQKNRVGVYFGSTSNDWMETNSAQNIDTYFIPGGNRAFIPGRINYHFKFSGPSYTIDTACSSSLAALHMACNALWRGEIDTAIVGGTNVLTNPDMTAGLDRGHFLSRTGNCKTFDDNADGYCRGEAVVTTILKRLDDAKADKDPIQACILGVATNHSAEAESITRPHAGAQQELFEGLLRDTGVSIQDISYCEMHGTGTQAGDAGETTSVVETLAPLTALGQPVRPATSPLHIGAAKSNIGHGEAAAGVTSLAKVLLMLKHSKIPPHCGIKTKLNHRLPDIQARNTYISRQGTAWLRPQNGKRRVLLNNFSAAGGNTALVLEDAPEQEPSSELDPRQHHIVCVSAKTVPSLINNLRNLIVWIERQDQSDPLLLPRLSYTTTARRMHLRHRVAVTGSSLDQIRNALQDHLTRRENGDNGPLVPVKGPNFGFAFTGQGSPFPGMGSDLYARFSSFRNDILRYDQLCIQMGLPSIKIVFEDETTFEAASPTLLQLTHVCFQMALARLWTSFGVTAKSVVGHSLGEYAALFTSGSLSQADVIHLVGSRAQLMEKHLAPSTHAMLVAFASQEKVASAMATSDAQYEISCINGRENIVLGGQVAQLEKAQARLETENIRCFFLKTPFAFHTSQVDPILEHFSTVASGSKIGQPRTPVISPMQGTVLRDSSQFEADYFVKHCRRPVDMVRSLTAAKREGLIDDTVMLVEIGPAPVVTAVVKDVIGSSTMQTFASVRKGRDTWELLTTALSKMYSMGASIDWSRYHQDFEGCQHVLELPAYGWSLKEYWMQYVHDWSLRKGEPPLIVSSPSLESSSIHKVVTNTISNGSADGELVVEADLSRDDLHPMVQGHQVYGVPLCTPSVYCDIALTIGEHIKQSTGMAATAAVEVAEMNIQSALVANNSGKMQLLRTVVKFDAKKSSAYTTFSSVSEDGSKVVEQHANTLIRFSDLEQSKRDLKDAAVKAQTRMSALNDQVGTEANTYRFSKAMIYKMVGQLADFDEKYRGLSAITLDNDNMEAAGMVTFKGIPNDGKFHTSPAYLDALSQLGGFVMNANEGVDLDKEVFVNHGWKSMKFFTKLDPAMTYYTHVKMTEGEDKLWTGDVLVFDDKKKLVGIVGGVALQGVPKRLMHYIVTAANKKVSGDASKPAAKGTPNKVAASTAAAPVAKTTTTTTTKKVKAAPTGESPLVTSALQIVSEEIGMEISALTDDIVFTDAGLDSLLSLVISSRMRDQLEIDFESAQFMEIGSIGALKKFLRELGGGAVSNEHETVEVEQTVVEEDKQEATPPASDASDEEQWPKILDILSEESGIVTKDLTDDVAFADAGVDSLLSLVITSRLRDELDLDLPDRALFEDCTTVGGLRKHFAGSDGTSSPAEPAVQNAALVADTPATESVPPTPWWSDSEEDPQTQNTTPPSELDDIPEEEIGKSASAPPSAERIAPAWSMYLQGSPKRSTETLFLFPDGCGAATSYLNLPRVSASTAVVGFNSPFMKTPEKMLDRKLPEVVDSYIQGVRKRQPHGPYHLGGWSAGGILAYAIAQQLMAMGESVATLLLIDSPPPTKGLDRLPQRFFDHCNSVGLFGTEMQRGNNGPPAKSGPPPAPPAWLMPHFRATIELLHEYVAPPMKPSSLPRPKVTVIWAGDCAFDGKHYAHLPPPPPGKEHEDTDGMKFLSERRKDYGPDDWVSLFPGMEVTAKYVEGEHHFSMMRDAGAESLGPMMREAINL</sequence>
<dbReference type="InterPro" id="IPR049552">
    <property type="entry name" value="PKS_DH_N"/>
</dbReference>
<dbReference type="PROSITE" id="PS00606">
    <property type="entry name" value="KS3_1"/>
    <property type="match status" value="1"/>
</dbReference>
<dbReference type="SUPFAM" id="SSF52151">
    <property type="entry name" value="FabD/lysophospholipase-like"/>
    <property type="match status" value="1"/>
</dbReference>
<dbReference type="InterPro" id="IPR016035">
    <property type="entry name" value="Acyl_Trfase/lysoPLipase"/>
</dbReference>
<dbReference type="InterPro" id="IPR020806">
    <property type="entry name" value="PKS_PP-bd"/>
</dbReference>
<feature type="active site" description="Proton donor; for dehydratase activity" evidence="6">
    <location>
        <position position="1533"/>
    </location>
</feature>
<dbReference type="EMBL" id="ML993580">
    <property type="protein sequence ID" value="KAF2172652.1"/>
    <property type="molecule type" value="Genomic_DNA"/>
</dbReference>
<feature type="active site" description="Proton acceptor; for dehydratase activity" evidence="6">
    <location>
        <position position="1343"/>
    </location>
</feature>
<dbReference type="Gene3D" id="3.30.70.3290">
    <property type="match status" value="1"/>
</dbReference>
<feature type="domain" description="Ketosynthase family 3 (KS3)" evidence="10">
    <location>
        <begin position="388"/>
        <end position="822"/>
    </location>
</feature>
<evidence type="ECO:0000259" key="9">
    <source>
        <dbReference type="PROSITE" id="PS50075"/>
    </source>
</evidence>
<keyword evidence="1" id="KW-0596">Phosphopantetheine</keyword>
<dbReference type="GO" id="GO:0044550">
    <property type="term" value="P:secondary metabolite biosynthetic process"/>
    <property type="evidence" value="ECO:0007669"/>
    <property type="project" value="TreeGrafter"/>
</dbReference>
<dbReference type="InterPro" id="IPR016039">
    <property type="entry name" value="Thiolase-like"/>
</dbReference>
<dbReference type="NCBIfam" id="TIGR04532">
    <property type="entry name" value="PT_fungal_PKS"/>
    <property type="match status" value="1"/>
</dbReference>
<evidence type="ECO:0000256" key="3">
    <source>
        <dbReference type="ARBA" id="ARBA00022679"/>
    </source>
</evidence>
<dbReference type="RefSeq" id="XP_033673541.1">
    <property type="nucleotide sequence ID" value="XM_033810399.1"/>
</dbReference>
<dbReference type="GO" id="GO:0006633">
    <property type="term" value="P:fatty acid biosynthetic process"/>
    <property type="evidence" value="ECO:0007669"/>
    <property type="project" value="InterPro"/>
</dbReference>
<feature type="domain" description="Carrier" evidence="9">
    <location>
        <begin position="1782"/>
        <end position="1860"/>
    </location>
</feature>
<keyword evidence="4" id="KW-0677">Repeat</keyword>
<reference evidence="12" key="1">
    <citation type="journal article" date="2020" name="Stud. Mycol.">
        <title>101 Dothideomycetes genomes: a test case for predicting lifestyles and emergence of pathogens.</title>
        <authorList>
            <person name="Haridas S."/>
            <person name="Albert R."/>
            <person name="Binder M."/>
            <person name="Bloem J."/>
            <person name="Labutti K."/>
            <person name="Salamov A."/>
            <person name="Andreopoulos B."/>
            <person name="Baker S."/>
            <person name="Barry K."/>
            <person name="Bills G."/>
            <person name="Bluhm B."/>
            <person name="Cannon C."/>
            <person name="Castanera R."/>
            <person name="Culley D."/>
            <person name="Daum C."/>
            <person name="Ezra D."/>
            <person name="Gonzalez J."/>
            <person name="Henrissat B."/>
            <person name="Kuo A."/>
            <person name="Liang C."/>
            <person name="Lipzen A."/>
            <person name="Lutzoni F."/>
            <person name="Magnuson J."/>
            <person name="Mondo S."/>
            <person name="Nolan M."/>
            <person name="Ohm R."/>
            <person name="Pangilinan J."/>
            <person name="Park H.-J."/>
            <person name="Ramirez L."/>
            <person name="Alfaro M."/>
            <person name="Sun H."/>
            <person name="Tritt A."/>
            <person name="Yoshinaga Y."/>
            <person name="Zwiers L.-H."/>
            <person name="Turgeon B."/>
            <person name="Goodwin S."/>
            <person name="Spatafora J."/>
            <person name="Crous P."/>
            <person name="Grigoriev I."/>
        </authorList>
    </citation>
    <scope>NUCLEOTIDE SEQUENCE</scope>
    <source>
        <strain evidence="12">ATCC 36951</strain>
    </source>
</reference>
<dbReference type="InterPro" id="IPR014031">
    <property type="entry name" value="Ketoacyl_synth_C"/>
</dbReference>
<dbReference type="InterPro" id="IPR036736">
    <property type="entry name" value="ACP-like_sf"/>
</dbReference>
<dbReference type="SMART" id="SM00823">
    <property type="entry name" value="PKS_PP"/>
    <property type="match status" value="2"/>
</dbReference>
<dbReference type="Gene3D" id="3.40.366.10">
    <property type="entry name" value="Malonyl-Coenzyme A Acyl Carrier Protein, domain 2"/>
    <property type="match status" value="2"/>
</dbReference>
<dbReference type="InterPro" id="IPR042104">
    <property type="entry name" value="PKS_dehydratase_sf"/>
</dbReference>
<dbReference type="GO" id="GO:0004312">
    <property type="term" value="F:fatty acid synthase activity"/>
    <property type="evidence" value="ECO:0007669"/>
    <property type="project" value="TreeGrafter"/>
</dbReference>
<dbReference type="InterPro" id="IPR001227">
    <property type="entry name" value="Ac_transferase_dom_sf"/>
</dbReference>
<evidence type="ECO:0008006" key="14">
    <source>
        <dbReference type="Google" id="ProtNLM"/>
    </source>
</evidence>
<name>A0A6A6D391_ZASCE</name>
<evidence type="ECO:0000256" key="4">
    <source>
        <dbReference type="ARBA" id="ARBA00022737"/>
    </source>
</evidence>
<dbReference type="SUPFAM" id="SSF53901">
    <property type="entry name" value="Thiolase-like"/>
    <property type="match status" value="1"/>
</dbReference>
<evidence type="ECO:0000259" key="10">
    <source>
        <dbReference type="PROSITE" id="PS52004"/>
    </source>
</evidence>
<dbReference type="InterPro" id="IPR018201">
    <property type="entry name" value="Ketoacyl_synth_AS"/>
</dbReference>
<dbReference type="InterPro" id="IPR014043">
    <property type="entry name" value="Acyl_transferase_dom"/>
</dbReference>
<dbReference type="Pfam" id="PF00975">
    <property type="entry name" value="Thioesterase"/>
    <property type="match status" value="1"/>
</dbReference>
<keyword evidence="7" id="KW-0175">Coiled coil</keyword>
<dbReference type="Gene3D" id="3.40.50.1820">
    <property type="entry name" value="alpha/beta hydrolase"/>
    <property type="match status" value="1"/>
</dbReference>
<evidence type="ECO:0000256" key="1">
    <source>
        <dbReference type="ARBA" id="ARBA00022450"/>
    </source>
</evidence>
<feature type="domain" description="PKS/mFAS DH" evidence="11">
    <location>
        <begin position="1309"/>
        <end position="1621"/>
    </location>
</feature>
<evidence type="ECO:0000256" key="5">
    <source>
        <dbReference type="ARBA" id="ARBA00023268"/>
    </source>
</evidence>
<feature type="compositionally biased region" description="Low complexity" evidence="8">
    <location>
        <begin position="1643"/>
        <end position="1655"/>
    </location>
</feature>
<feature type="region of interest" description="Disordered" evidence="8">
    <location>
        <begin position="1633"/>
        <end position="1655"/>
    </location>
</feature>
<dbReference type="InterPro" id="IPR049900">
    <property type="entry name" value="PKS_mFAS_DH"/>
</dbReference>
<dbReference type="InterPro" id="IPR030918">
    <property type="entry name" value="PT_fungal_PKS"/>
</dbReference>
<dbReference type="PANTHER" id="PTHR43775">
    <property type="entry name" value="FATTY ACID SYNTHASE"/>
    <property type="match status" value="1"/>
</dbReference>
<dbReference type="SMART" id="SM00825">
    <property type="entry name" value="PKS_KS"/>
    <property type="match status" value="1"/>
</dbReference>
<evidence type="ECO:0000256" key="7">
    <source>
        <dbReference type="SAM" id="Coils"/>
    </source>
</evidence>
<dbReference type="SUPFAM" id="SSF53474">
    <property type="entry name" value="alpha/beta-Hydrolases"/>
    <property type="match status" value="1"/>
</dbReference>
<keyword evidence="5" id="KW-0511">Multifunctional enzyme</keyword>
<dbReference type="Gene3D" id="3.40.47.10">
    <property type="match status" value="1"/>
</dbReference>
<feature type="coiled-coil region" evidence="7">
    <location>
        <begin position="1439"/>
        <end position="1466"/>
    </location>
</feature>
<dbReference type="SUPFAM" id="SSF55048">
    <property type="entry name" value="Probable ACP-binding domain of malonyl-CoA ACP transacylase"/>
    <property type="match status" value="1"/>
</dbReference>
<dbReference type="Pfam" id="PF21089">
    <property type="entry name" value="PKS_DH_N"/>
    <property type="match status" value="1"/>
</dbReference>
<accession>A0A6A6D391</accession>
<dbReference type="InterPro" id="IPR009081">
    <property type="entry name" value="PP-bd_ACP"/>
</dbReference>
<dbReference type="InterPro" id="IPR050091">
    <property type="entry name" value="PKS_NRPS_Biosynth_Enz"/>
</dbReference>
<dbReference type="SMART" id="SM00827">
    <property type="entry name" value="PKS_AT"/>
    <property type="match status" value="1"/>
</dbReference>
<dbReference type="Pfam" id="PF22621">
    <property type="entry name" value="CurL-like_PKS_C"/>
    <property type="match status" value="1"/>
</dbReference>